<dbReference type="Proteomes" id="UP000053235">
    <property type="component" value="Unassembled WGS sequence"/>
</dbReference>
<proteinExistence type="predicted"/>
<keyword evidence="1" id="KW-0812">Transmembrane</keyword>
<feature type="transmembrane region" description="Helical" evidence="1">
    <location>
        <begin position="43"/>
        <end position="63"/>
    </location>
</feature>
<dbReference type="EMBL" id="CXWD01000012">
    <property type="protein sequence ID" value="CTQ72152.1"/>
    <property type="molecule type" value="Genomic_DNA"/>
</dbReference>
<feature type="transmembrane region" description="Helical" evidence="1">
    <location>
        <begin position="83"/>
        <end position="101"/>
    </location>
</feature>
<evidence type="ECO:0000259" key="2">
    <source>
        <dbReference type="Pfam" id="PF20303"/>
    </source>
</evidence>
<feature type="domain" description="YEATS-Like-Associating Three TM" evidence="2">
    <location>
        <begin position="11"/>
        <end position="114"/>
    </location>
</feature>
<dbReference type="AlphaFoldDB" id="A0A0M7ACH5"/>
<organism evidence="3 4">
    <name type="scientific">Roseibium alexandrii</name>
    <dbReference type="NCBI Taxonomy" id="388408"/>
    <lineage>
        <taxon>Bacteria</taxon>
        <taxon>Pseudomonadati</taxon>
        <taxon>Pseudomonadota</taxon>
        <taxon>Alphaproteobacteria</taxon>
        <taxon>Hyphomicrobiales</taxon>
        <taxon>Stappiaceae</taxon>
        <taxon>Roseibium</taxon>
    </lineage>
</organism>
<keyword evidence="1" id="KW-0472">Membrane</keyword>
<evidence type="ECO:0000256" key="1">
    <source>
        <dbReference type="SAM" id="Phobius"/>
    </source>
</evidence>
<accession>A0A0M7ACH5</accession>
<dbReference type="Pfam" id="PF20303">
    <property type="entry name" value="YLATT"/>
    <property type="match status" value="1"/>
</dbReference>
<evidence type="ECO:0000313" key="3">
    <source>
        <dbReference type="EMBL" id="CTQ72152.1"/>
    </source>
</evidence>
<name>A0A0M7ACH5_9HYPH</name>
<keyword evidence="1" id="KW-1133">Transmembrane helix</keyword>
<dbReference type="Gene3D" id="1.10.10.10">
    <property type="entry name" value="Winged helix-like DNA-binding domain superfamily/Winged helix DNA-binding domain"/>
    <property type="match status" value="1"/>
</dbReference>
<gene>
    <name evidence="3" type="ORF">LAX5112_03072</name>
</gene>
<dbReference type="InterPro" id="IPR036390">
    <property type="entry name" value="WH_DNA-bd_sf"/>
</dbReference>
<feature type="transmembrane region" description="Helical" evidence="1">
    <location>
        <begin position="12"/>
        <end position="31"/>
    </location>
</feature>
<protein>
    <recommendedName>
        <fullName evidence="2">YEATS-Like-Associating Three TM domain-containing protein</fullName>
    </recommendedName>
</protein>
<dbReference type="SUPFAM" id="SSF46785">
    <property type="entry name" value="Winged helix' DNA-binding domain"/>
    <property type="match status" value="1"/>
</dbReference>
<dbReference type="InterPro" id="IPR036388">
    <property type="entry name" value="WH-like_DNA-bd_sf"/>
</dbReference>
<reference evidence="4" key="1">
    <citation type="submission" date="2015-07" db="EMBL/GenBank/DDBJ databases">
        <authorList>
            <person name="Rodrigo-Torres Lidia"/>
            <person name="Arahal R.David."/>
        </authorList>
    </citation>
    <scope>NUCLEOTIDE SEQUENCE [LARGE SCALE GENOMIC DNA]</scope>
    <source>
        <strain evidence="4">CECT 5112</strain>
    </source>
</reference>
<dbReference type="RefSeq" id="WP_055672563.1">
    <property type="nucleotide sequence ID" value="NZ_CXWD01000012.1"/>
</dbReference>
<dbReference type="InterPro" id="IPR046890">
    <property type="entry name" value="YLATT"/>
</dbReference>
<keyword evidence="4" id="KW-1185">Reference proteome</keyword>
<sequence length="241" mass="25570">MADVISFLEALLPLSLTILIAGGLGGIAAFLTTSKTASTQVRFGITGFAMVGIIAAFTVPLFLSLLQSNILSEVKSGENSEAYLIFGGFCILAGFSAKAFLSTLSDRVINELTNKMADGQERAEVQIQELKDNLAYQLQMKETATADQNSLLSPKLSQTGRSLSDLEKTVLSALGDLAVRTIDGISQDCGISRTQVEDAVAKLIDRKLATHRSPFGTGRRLVSLTEDGLELAARLAASAIL</sequence>
<evidence type="ECO:0000313" key="4">
    <source>
        <dbReference type="Proteomes" id="UP000053235"/>
    </source>
</evidence>